<dbReference type="EMBL" id="BNJG01000002">
    <property type="protein sequence ID" value="GHO56867.1"/>
    <property type="molecule type" value="Genomic_DNA"/>
</dbReference>
<proteinExistence type="predicted"/>
<organism evidence="1 2">
    <name type="scientific">Ktedonobacter robiniae</name>
    <dbReference type="NCBI Taxonomy" id="2778365"/>
    <lineage>
        <taxon>Bacteria</taxon>
        <taxon>Bacillati</taxon>
        <taxon>Chloroflexota</taxon>
        <taxon>Ktedonobacteria</taxon>
        <taxon>Ktedonobacterales</taxon>
        <taxon>Ktedonobacteraceae</taxon>
        <taxon>Ktedonobacter</taxon>
    </lineage>
</organism>
<reference evidence="1 2" key="1">
    <citation type="journal article" date="2021" name="Int. J. Syst. Evol. Microbiol.">
        <title>Reticulibacter mediterranei gen. nov., sp. nov., within the new family Reticulibacteraceae fam. nov., and Ktedonospora formicarum gen. nov., sp. nov., Ktedonobacter robiniae sp. nov., Dictyobacter formicarum sp. nov. and Dictyobacter arantiisoli sp. nov., belonging to the class Ktedonobacteria.</title>
        <authorList>
            <person name="Yabe S."/>
            <person name="Zheng Y."/>
            <person name="Wang C.M."/>
            <person name="Sakai Y."/>
            <person name="Abe K."/>
            <person name="Yokota A."/>
            <person name="Donadio S."/>
            <person name="Cavaletti L."/>
            <person name="Monciardini P."/>
        </authorList>
    </citation>
    <scope>NUCLEOTIDE SEQUENCE [LARGE SCALE GENOMIC DNA]</scope>
    <source>
        <strain evidence="1 2">SOSP1-30</strain>
    </source>
</reference>
<evidence type="ECO:0000313" key="1">
    <source>
        <dbReference type="EMBL" id="GHO56867.1"/>
    </source>
</evidence>
<name>A0ABQ3UWA6_9CHLR</name>
<keyword evidence="2" id="KW-1185">Reference proteome</keyword>
<dbReference type="RefSeq" id="WP_201373320.1">
    <property type="nucleotide sequence ID" value="NZ_BNJG01000002.1"/>
</dbReference>
<evidence type="ECO:0000313" key="2">
    <source>
        <dbReference type="Proteomes" id="UP000654345"/>
    </source>
</evidence>
<gene>
    <name evidence="1" type="ORF">KSB_53420</name>
</gene>
<sequence length="76" mass="8546">MALIGTSFSCRQHHGYISQNKLSNRSSCASDFLERLQGKEDYPASLEEHLDWLRRAGLPATCLPLHLRHALIAGKK</sequence>
<accession>A0ABQ3UWA6</accession>
<protein>
    <submittedName>
        <fullName evidence="1">Uncharacterized protein</fullName>
    </submittedName>
</protein>
<comment type="caution">
    <text evidence="1">The sequence shown here is derived from an EMBL/GenBank/DDBJ whole genome shotgun (WGS) entry which is preliminary data.</text>
</comment>
<dbReference type="Proteomes" id="UP000654345">
    <property type="component" value="Unassembled WGS sequence"/>
</dbReference>